<name>A0A7K1T6G8_9ACTN</name>
<protein>
    <submittedName>
        <fullName evidence="8">Oligosaccharide flippase family protein</fullName>
    </submittedName>
</protein>
<evidence type="ECO:0000313" key="9">
    <source>
        <dbReference type="Proteomes" id="UP000488839"/>
    </source>
</evidence>
<dbReference type="EMBL" id="WPOO01000013">
    <property type="protein sequence ID" value="MVN59224.1"/>
    <property type="molecule type" value="Genomic_DNA"/>
</dbReference>
<keyword evidence="6 7" id="KW-0472">Membrane</keyword>
<feature type="transmembrane region" description="Helical" evidence="7">
    <location>
        <begin position="364"/>
        <end position="390"/>
    </location>
</feature>
<evidence type="ECO:0000256" key="5">
    <source>
        <dbReference type="ARBA" id="ARBA00022989"/>
    </source>
</evidence>
<comment type="subcellular location">
    <subcellularLocation>
        <location evidence="1">Cell membrane</location>
        <topology evidence="1">Multi-pass membrane protein</topology>
    </subcellularLocation>
</comment>
<dbReference type="GO" id="GO:0005886">
    <property type="term" value="C:plasma membrane"/>
    <property type="evidence" value="ECO:0007669"/>
    <property type="project" value="UniProtKB-SubCell"/>
</dbReference>
<evidence type="ECO:0000256" key="4">
    <source>
        <dbReference type="ARBA" id="ARBA00022692"/>
    </source>
</evidence>
<feature type="transmembrane region" description="Helical" evidence="7">
    <location>
        <begin position="40"/>
        <end position="64"/>
    </location>
</feature>
<dbReference type="AlphaFoldDB" id="A0A7K1T6G8"/>
<evidence type="ECO:0000256" key="2">
    <source>
        <dbReference type="ARBA" id="ARBA00007430"/>
    </source>
</evidence>
<organism evidence="8 9">
    <name type="scientific">Adlercreutzia rubneri</name>
    <dbReference type="NCBI Taxonomy" id="2916441"/>
    <lineage>
        <taxon>Bacteria</taxon>
        <taxon>Bacillati</taxon>
        <taxon>Actinomycetota</taxon>
        <taxon>Coriobacteriia</taxon>
        <taxon>Eggerthellales</taxon>
        <taxon>Eggerthellaceae</taxon>
        <taxon>Adlercreutzia</taxon>
    </lineage>
</organism>
<dbReference type="PANTHER" id="PTHR30250">
    <property type="entry name" value="PST FAMILY PREDICTED COLANIC ACID TRANSPORTER"/>
    <property type="match status" value="1"/>
</dbReference>
<gene>
    <name evidence="8" type="ORF">GO707_08310</name>
</gene>
<evidence type="ECO:0000256" key="7">
    <source>
        <dbReference type="SAM" id="Phobius"/>
    </source>
</evidence>
<keyword evidence="9" id="KW-1185">Reference proteome</keyword>
<proteinExistence type="inferred from homology"/>
<evidence type="ECO:0000256" key="6">
    <source>
        <dbReference type="ARBA" id="ARBA00023136"/>
    </source>
</evidence>
<feature type="transmembrane region" description="Helical" evidence="7">
    <location>
        <begin position="76"/>
        <end position="96"/>
    </location>
</feature>
<feature type="transmembrane region" description="Helical" evidence="7">
    <location>
        <begin position="288"/>
        <end position="312"/>
    </location>
</feature>
<feature type="transmembrane region" description="Helical" evidence="7">
    <location>
        <begin position="249"/>
        <end position="268"/>
    </location>
</feature>
<feature type="transmembrane region" description="Helical" evidence="7">
    <location>
        <begin position="411"/>
        <end position="430"/>
    </location>
</feature>
<dbReference type="InterPro" id="IPR050833">
    <property type="entry name" value="Poly_Biosynth_Transport"/>
</dbReference>
<dbReference type="Proteomes" id="UP000488839">
    <property type="component" value="Unassembled WGS sequence"/>
</dbReference>
<evidence type="ECO:0000313" key="8">
    <source>
        <dbReference type="EMBL" id="MVN59224.1"/>
    </source>
</evidence>
<dbReference type="CDD" id="cd13127">
    <property type="entry name" value="MATE_tuaB_like"/>
    <property type="match status" value="1"/>
</dbReference>
<feature type="transmembrane region" description="Helical" evidence="7">
    <location>
        <begin position="108"/>
        <end position="129"/>
    </location>
</feature>
<keyword evidence="3" id="KW-1003">Cell membrane</keyword>
<feature type="transmembrane region" description="Helical" evidence="7">
    <location>
        <begin position="436"/>
        <end position="457"/>
    </location>
</feature>
<keyword evidence="4 7" id="KW-0812">Transmembrane</keyword>
<comment type="similarity">
    <text evidence="2">Belongs to the polysaccharide synthase family.</text>
</comment>
<accession>A0A7K1T6G8</accession>
<keyword evidence="5 7" id="KW-1133">Transmembrane helix</keyword>
<reference evidence="8 9" key="1">
    <citation type="submission" date="2019-11" db="EMBL/GenBank/DDBJ databases">
        <title>Whole genome shotgun sequencing (WGS) data from Adlercreutzia equolifaciens ResAG-91, Eggerthella lenta MRI-F36, MRI-F37, MRI-F40, ResAG-49, ResAG-88, ResAG-121, ResAG-145, and Gordonibacter sp. ResAG-5, ResAG-26, ResAG-43, ResAG-50, ResAG-59.</title>
        <authorList>
            <person name="Stoll D.A."/>
            <person name="Danylec N."/>
            <person name="Franz C.M.A.P."/>
            <person name="Huch M."/>
        </authorList>
    </citation>
    <scope>NUCLEOTIDE SEQUENCE [LARGE SCALE GENOMIC DNA]</scope>
    <source>
        <strain evidence="8 9">ResAG-91</strain>
    </source>
</reference>
<feature type="transmembrane region" description="Helical" evidence="7">
    <location>
        <begin position="173"/>
        <end position="190"/>
    </location>
</feature>
<dbReference type="Pfam" id="PF13440">
    <property type="entry name" value="Polysacc_synt_3"/>
    <property type="match status" value="1"/>
</dbReference>
<sequence>MGSMKTALFWKLLERGGAKGLRLLIQIVLARILAPEEFGLLAILLVFVSLSDILILGGLGASLLRMPNVQRVDYSTAFWLSGAFSLVAFIALSLLSPSIASFYAQPDLLLPLIVLALQFFPLSFNSVQVAKTTRDLNTKPIFIGVISAELLAGVVALVLAYCGLGLWSLVVQQLLSAVATCLFTATLVRWRPYFEFSWDSARELLSFGYKVMLTDLLNNSASSLYTMAIGKVFSPAQLGFYSQGQKYPLAISEVLTGALTPVLLAGFAEKRHRARDEFMTSTRQAARFTSILLAPATAFCILFASDIVSLLLTDKWLPCVPIFQLYCVASLSRSLTLIARQGIMATGNARDPLLIAMLKLVSSLALFGIVVLMGGSLILITAVWVCACVIEQGATMVSARKSFGYKISVQCFDILPGMASSFSGLALALVAQSFGFHALVSALAFAIGCLSLSILALKGRR</sequence>
<evidence type="ECO:0000256" key="3">
    <source>
        <dbReference type="ARBA" id="ARBA00022475"/>
    </source>
</evidence>
<dbReference type="PANTHER" id="PTHR30250:SF10">
    <property type="entry name" value="LIPOPOLYSACCHARIDE BIOSYNTHESIS PROTEIN WZXC"/>
    <property type="match status" value="1"/>
</dbReference>
<feature type="transmembrane region" description="Helical" evidence="7">
    <location>
        <begin position="141"/>
        <end position="167"/>
    </location>
</feature>
<comment type="caution">
    <text evidence="8">The sequence shown here is derived from an EMBL/GenBank/DDBJ whole genome shotgun (WGS) entry which is preliminary data.</text>
</comment>
<evidence type="ECO:0000256" key="1">
    <source>
        <dbReference type="ARBA" id="ARBA00004651"/>
    </source>
</evidence>